<accession>A0ABX3PA91</accession>
<dbReference type="Proteomes" id="UP000192652">
    <property type="component" value="Unassembled WGS sequence"/>
</dbReference>
<organism evidence="2 3">
    <name type="scientific">Xaviernesmea rhizosphaerae</name>
    <dbReference type="NCBI Taxonomy" id="1672749"/>
    <lineage>
        <taxon>Bacteria</taxon>
        <taxon>Pseudomonadati</taxon>
        <taxon>Pseudomonadota</taxon>
        <taxon>Alphaproteobacteria</taxon>
        <taxon>Hyphomicrobiales</taxon>
        <taxon>Rhizobiaceae</taxon>
        <taxon>Rhizobium/Agrobacterium group</taxon>
        <taxon>Xaviernesmea</taxon>
    </lineage>
</organism>
<name>A0ABX3PA91_9HYPH</name>
<dbReference type="EMBL" id="MSPX01000014">
    <property type="protein sequence ID" value="OQP85400.1"/>
    <property type="molecule type" value="Genomic_DNA"/>
</dbReference>
<evidence type="ECO:0000256" key="1">
    <source>
        <dbReference type="SAM" id="MobiDB-lite"/>
    </source>
</evidence>
<dbReference type="RefSeq" id="WP_081176870.1">
    <property type="nucleotide sequence ID" value="NZ_MSPX01000014.1"/>
</dbReference>
<evidence type="ECO:0000313" key="3">
    <source>
        <dbReference type="Proteomes" id="UP000192652"/>
    </source>
</evidence>
<feature type="region of interest" description="Disordered" evidence="1">
    <location>
        <begin position="322"/>
        <end position="341"/>
    </location>
</feature>
<proteinExistence type="predicted"/>
<comment type="caution">
    <text evidence="2">The sequence shown here is derived from an EMBL/GenBank/DDBJ whole genome shotgun (WGS) entry which is preliminary data.</text>
</comment>
<feature type="compositionally biased region" description="Basic and acidic residues" evidence="1">
    <location>
        <begin position="382"/>
        <end position="396"/>
    </location>
</feature>
<gene>
    <name evidence="2" type="ORF">BTR14_16025</name>
</gene>
<protein>
    <submittedName>
        <fullName evidence="2">Uncharacterized protein</fullName>
    </submittedName>
</protein>
<evidence type="ECO:0000313" key="2">
    <source>
        <dbReference type="EMBL" id="OQP85400.1"/>
    </source>
</evidence>
<sequence length="446" mass="47206">MITPLQQSAGLASTSVLRSILERKDEQRLEEEKKAKGVPSSESDEMLKAKVSSSQSHAALNDKINAHFFGGQAEADPLAKLISRFAQQLGLERVDGESDARFGQRAADRMTLMGAIGQKEAGDGEPVTLARFGVTVSELDATLDGSNAKPSATEAWLARMVTEFGISRASNESDSAYSARIGDTLRQARAPMAKDKEEIAQTLGLKDLGIEVEDLIAAMSNPRGQIAKDLSAALQKQAKEDKGLTKDLQKALQRMDDIADPKSKAELVLERDGAKDPTRVEDDDTRAERAADIRAKEASEKLDHVRKAQDALAAVNEAAIKTGHAPGGDGQTDADPGAAAGVDPAAALAGELLQTLAAHAETAKTMQTATATKATNQQEAAGEPKSDEEREAHQLELVKQAGTPDGPSEAGMQKLDAKAIFAVSVDEIGLYELLKHKTIGDAAKAA</sequence>
<keyword evidence="3" id="KW-1185">Reference proteome</keyword>
<feature type="region of interest" description="Disordered" evidence="1">
    <location>
        <begin position="371"/>
        <end position="411"/>
    </location>
</feature>
<reference evidence="2 3" key="1">
    <citation type="journal article" date="2017" name="Antonie Van Leeuwenhoek">
        <title>Rhizobium rhizosphaerae sp. nov., a novel species isolated from rice rhizosphere.</title>
        <authorList>
            <person name="Zhao J.J."/>
            <person name="Zhang J."/>
            <person name="Zhang R.J."/>
            <person name="Zhang C.W."/>
            <person name="Yin H.Q."/>
            <person name="Zhang X.X."/>
        </authorList>
    </citation>
    <scope>NUCLEOTIDE SEQUENCE [LARGE SCALE GENOMIC DNA]</scope>
    <source>
        <strain evidence="2 3">RD15</strain>
    </source>
</reference>
<feature type="region of interest" description="Disordered" evidence="1">
    <location>
        <begin position="27"/>
        <end position="54"/>
    </location>
</feature>
<feature type="compositionally biased region" description="Low complexity" evidence="1">
    <location>
        <begin position="371"/>
        <end position="381"/>
    </location>
</feature>